<gene>
    <name evidence="1" type="ORF">B0T21DRAFT_377587</name>
</gene>
<dbReference type="AlphaFoldDB" id="A0AA39ZYI0"/>
<evidence type="ECO:0000313" key="2">
    <source>
        <dbReference type="Proteomes" id="UP001172159"/>
    </source>
</evidence>
<evidence type="ECO:0000313" key="1">
    <source>
        <dbReference type="EMBL" id="KAK0705789.1"/>
    </source>
</evidence>
<reference evidence="1" key="1">
    <citation type="submission" date="2023-06" db="EMBL/GenBank/DDBJ databases">
        <title>Genome-scale phylogeny and comparative genomics of the fungal order Sordariales.</title>
        <authorList>
            <consortium name="Lawrence Berkeley National Laboratory"/>
            <person name="Hensen N."/>
            <person name="Bonometti L."/>
            <person name="Westerberg I."/>
            <person name="Brannstrom I.O."/>
            <person name="Guillou S."/>
            <person name="Cros-Aarteil S."/>
            <person name="Calhoun S."/>
            <person name="Haridas S."/>
            <person name="Kuo A."/>
            <person name="Mondo S."/>
            <person name="Pangilinan J."/>
            <person name="Riley R."/>
            <person name="Labutti K."/>
            <person name="Andreopoulos B."/>
            <person name="Lipzen A."/>
            <person name="Chen C."/>
            <person name="Yanf M."/>
            <person name="Daum C."/>
            <person name="Ng V."/>
            <person name="Clum A."/>
            <person name="Steindorff A."/>
            <person name="Ohm R."/>
            <person name="Martin F."/>
            <person name="Silar P."/>
            <person name="Natvig D."/>
            <person name="Lalanne C."/>
            <person name="Gautier V."/>
            <person name="Ament-Velasquez S.L."/>
            <person name="Kruys A."/>
            <person name="Hutchinson M.I."/>
            <person name="Powell A.J."/>
            <person name="Barry K."/>
            <person name="Miller A.N."/>
            <person name="Grigoriev I.V."/>
            <person name="Debuchy R."/>
            <person name="Gladieux P."/>
            <person name="Thoren M.H."/>
            <person name="Johannesson H."/>
        </authorList>
    </citation>
    <scope>NUCLEOTIDE SEQUENCE</scope>
    <source>
        <strain evidence="1">CBS 540.89</strain>
    </source>
</reference>
<comment type="caution">
    <text evidence="1">The sequence shown here is derived from an EMBL/GenBank/DDBJ whole genome shotgun (WGS) entry which is preliminary data.</text>
</comment>
<name>A0AA39ZYI0_9PEZI</name>
<keyword evidence="2" id="KW-1185">Reference proteome</keyword>
<protein>
    <submittedName>
        <fullName evidence="1">Uncharacterized protein</fullName>
    </submittedName>
</protein>
<proteinExistence type="predicted"/>
<dbReference type="EMBL" id="JAUKTV010000020">
    <property type="protein sequence ID" value="KAK0705789.1"/>
    <property type="molecule type" value="Genomic_DNA"/>
</dbReference>
<organism evidence="1 2">
    <name type="scientific">Apiosordaria backusii</name>
    <dbReference type="NCBI Taxonomy" id="314023"/>
    <lineage>
        <taxon>Eukaryota</taxon>
        <taxon>Fungi</taxon>
        <taxon>Dikarya</taxon>
        <taxon>Ascomycota</taxon>
        <taxon>Pezizomycotina</taxon>
        <taxon>Sordariomycetes</taxon>
        <taxon>Sordariomycetidae</taxon>
        <taxon>Sordariales</taxon>
        <taxon>Lasiosphaeriaceae</taxon>
        <taxon>Apiosordaria</taxon>
    </lineage>
</organism>
<accession>A0AA39ZYI0</accession>
<dbReference type="Proteomes" id="UP001172159">
    <property type="component" value="Unassembled WGS sequence"/>
</dbReference>
<sequence>MGWLLLWGKRRSPFYGAYVPSKVQAWGYVFWDEQRWPTASKLIQQQWLTHHEEAEAVQRELGWNPGFS</sequence>